<feature type="domain" description="S1 motif" evidence="7">
    <location>
        <begin position="81"/>
        <end position="150"/>
    </location>
</feature>
<dbReference type="Gene3D" id="1.25.40.10">
    <property type="entry name" value="Tetratricopeptide repeat domain"/>
    <property type="match status" value="1"/>
</dbReference>
<dbReference type="GO" id="GO:0003723">
    <property type="term" value="F:RNA binding"/>
    <property type="evidence" value="ECO:0007669"/>
    <property type="project" value="TreeGrafter"/>
</dbReference>
<evidence type="ECO:0000259" key="7">
    <source>
        <dbReference type="PROSITE" id="PS50126"/>
    </source>
</evidence>
<dbReference type="SUPFAM" id="SSF48452">
    <property type="entry name" value="TPR-like"/>
    <property type="match status" value="1"/>
</dbReference>
<dbReference type="Ensembl" id="ENSEBUT00000003779.1">
    <property type="protein sequence ID" value="ENSEBUP00000003409.1"/>
    <property type="gene ID" value="ENSEBUG00000002358.1"/>
</dbReference>
<keyword evidence="4" id="KW-0539">Nucleus</keyword>
<dbReference type="AlphaFoldDB" id="A0A8C4PXD0"/>
<dbReference type="PROSITE" id="PS50005">
    <property type="entry name" value="TPR"/>
    <property type="match status" value="1"/>
</dbReference>
<keyword evidence="6" id="KW-1133">Transmembrane helix</keyword>
<dbReference type="CDD" id="cd05693">
    <property type="entry name" value="S1_Rrp5_repeat_hs1_sc1"/>
    <property type="match status" value="1"/>
</dbReference>
<dbReference type="OMA" id="DRIVECT"/>
<dbReference type="InterPro" id="IPR019734">
    <property type="entry name" value="TPR_rpt"/>
</dbReference>
<dbReference type="Gene3D" id="2.40.50.140">
    <property type="entry name" value="Nucleic acid-binding proteins"/>
    <property type="match status" value="4"/>
</dbReference>
<dbReference type="GO" id="GO:0006364">
    <property type="term" value="P:rRNA processing"/>
    <property type="evidence" value="ECO:0007669"/>
    <property type="project" value="UniProtKB-KW"/>
</dbReference>
<keyword evidence="3" id="KW-0677">Repeat</keyword>
<feature type="transmembrane region" description="Helical" evidence="6">
    <location>
        <begin position="570"/>
        <end position="594"/>
    </location>
</feature>
<dbReference type="FunFam" id="1.25.40.10:FF:000065">
    <property type="entry name" value="Programmed cell death 11"/>
    <property type="match status" value="1"/>
</dbReference>
<sequence>MSCIDSVYKRGGVLNLRISSVCNLLAVLLCLDSSVDVLVHFLQLHRKKDVEVAKNSKKNKKMKVSADKSARVGMLQNISEGMLLLGSIKEVRQYEIVVSLPGGLSGYVDVENLNQLLLVDLYPVGLAVRCRVLGVFETMHGGRSIKLSLKPQDVNSGLSATILHPGMVGGLPQLVISALLNTVLTNTTRRLLTGILRKWEGETQTGRELAIGQPVFCVVEAVKAGGRMVQLSAELPVLLRALATVNQGWTLYTLLPGLVVEASVTKVTRNAVMLEFLSSFEGIVDLMHLTSTTGPSVGDQVKACVLYVHPTKRLVGLSLHPKLLRSAPSIPSPAAPDLGTIQHDCTVTSYLAGTGVFLTLSNGTKAFAKVRFSFHDVSVEPKTIFIVGSKHSCRLLDISPIDQMVIVSLKRRYRLYVTHQWLALLRGMFVHLGDYLRGFVPRIHLADVPLSHPERRFNPDEIISCKVLNLDHKRCAAVLTCKPTLLASQLPPVCSREAAVPGTVAHGCVICVRDFCIVVQLLGDVRGVIPRWQLGLKPHKKPSDAYYLGQVWFDFVCISLYLYLCVSVCVSVISFPFMFGYLFFMRIFLCWATLRKWSLWSNIRIVYPRPLLAPEVKPKELQLGSRTSGRVKLLKPCHALITLPGGLVGRLHVSELFNSVEPGSFPIQSLKVGQKITTTVIGNWKSKKYGLLTHPCCSPMIIEFKQQKAVWVRLTPTVRGKVEQLLLDLRPKVCLDLHCFFGVKENNNHRLALFTCPSHSHAQLLGFHKPIPGSLTLAFVQEVNPASGLVLELPQCKVGKVGLTEMADCYSDQPLAGFAPKDVLLCCILAKDENGIFWNLGSRMCILGSLSWTLKGRLSYRNLSQYSVNEAAIFKKHLPLGRLVTVKVIRWVRLESGNACTSPITGRRMTRKEQLREERKLACREREMADPTQVPRFVDDFERLLLGSPNSSLLWVQFMAFHLQSSEVEQARAVAERALRTISFREEQEKLNVWVALLNLENMYGSEENLNSVFQRALRYNDALKVYHRLVQIYTHSDKPQKAEALFETMVRKFRQEKTIWVNFGMLQMQRGQMESVRSLLQRALKCLPDRDHIEIIVKFAQLHFRSGGAAHGNSLLENVVTNFPRRTDVWSIYLDMLIKYTTPEQARLLFERAINMDAPSKQMKFFFKRYMDFERSHGDEQKVQYVRQQALSYVEKQSNLPKDG</sequence>
<evidence type="ECO:0000256" key="6">
    <source>
        <dbReference type="SAM" id="Phobius"/>
    </source>
</evidence>
<dbReference type="SUPFAM" id="SSF50249">
    <property type="entry name" value="Nucleic acid-binding proteins"/>
    <property type="match status" value="4"/>
</dbReference>
<dbReference type="InterPro" id="IPR048059">
    <property type="entry name" value="Rrp5_S1_rpt_hs1_sc1"/>
</dbReference>
<dbReference type="InterPro" id="IPR055430">
    <property type="entry name" value="HAT_Syf1_CNRKL1_C"/>
</dbReference>
<dbReference type="Pfam" id="PF23231">
    <property type="entry name" value="HAT_Syf1_CNRKL1_C"/>
    <property type="match status" value="1"/>
</dbReference>
<evidence type="ECO:0000256" key="4">
    <source>
        <dbReference type="ARBA" id="ARBA00023242"/>
    </source>
</evidence>
<name>A0A8C4PXD0_EPTBU</name>
<evidence type="ECO:0000256" key="1">
    <source>
        <dbReference type="ARBA" id="ARBA00004604"/>
    </source>
</evidence>
<organism evidence="8 9">
    <name type="scientific">Eptatretus burgeri</name>
    <name type="common">Inshore hagfish</name>
    <dbReference type="NCBI Taxonomy" id="7764"/>
    <lineage>
        <taxon>Eukaryota</taxon>
        <taxon>Metazoa</taxon>
        <taxon>Chordata</taxon>
        <taxon>Craniata</taxon>
        <taxon>Vertebrata</taxon>
        <taxon>Cyclostomata</taxon>
        <taxon>Myxini</taxon>
        <taxon>Myxiniformes</taxon>
        <taxon>Myxinidae</taxon>
        <taxon>Eptatretinae</taxon>
        <taxon>Eptatretus</taxon>
    </lineage>
</organism>
<dbReference type="InterPro" id="IPR045209">
    <property type="entry name" value="Rrp5"/>
</dbReference>
<dbReference type="SMART" id="SM00316">
    <property type="entry name" value="S1"/>
    <property type="match status" value="6"/>
</dbReference>
<evidence type="ECO:0000256" key="5">
    <source>
        <dbReference type="PROSITE-ProRule" id="PRU00339"/>
    </source>
</evidence>
<protein>
    <recommendedName>
        <fullName evidence="7">S1 motif domain-containing protein</fullName>
    </recommendedName>
</protein>
<dbReference type="InterPro" id="IPR003107">
    <property type="entry name" value="HAT"/>
</dbReference>
<evidence type="ECO:0000256" key="2">
    <source>
        <dbReference type="ARBA" id="ARBA00022552"/>
    </source>
</evidence>
<keyword evidence="6" id="KW-0812">Transmembrane</keyword>
<evidence type="ECO:0000313" key="9">
    <source>
        <dbReference type="Proteomes" id="UP000694388"/>
    </source>
</evidence>
<feature type="domain" description="S1 motif" evidence="7">
    <location>
        <begin position="427"/>
        <end position="482"/>
    </location>
</feature>
<proteinExistence type="predicted"/>
<evidence type="ECO:0000256" key="3">
    <source>
        <dbReference type="ARBA" id="ARBA00022737"/>
    </source>
</evidence>
<feature type="repeat" description="TPR" evidence="5">
    <location>
        <begin position="1058"/>
        <end position="1091"/>
    </location>
</feature>
<comment type="subcellular location">
    <subcellularLocation>
        <location evidence="1">Nucleus</location>
        <location evidence="1">Nucleolus</location>
    </subcellularLocation>
</comment>
<dbReference type="InterPro" id="IPR011990">
    <property type="entry name" value="TPR-like_helical_dom_sf"/>
</dbReference>
<feature type="domain" description="S1 motif" evidence="7">
    <location>
        <begin position="624"/>
        <end position="695"/>
    </location>
</feature>
<keyword evidence="9" id="KW-1185">Reference proteome</keyword>
<accession>A0A8C4PXD0</accession>
<dbReference type="PANTHER" id="PTHR23270">
    <property type="entry name" value="PROGRAMMED CELL DEATH PROTEIN 11 PRE-RRNA PROCESSING PROTEIN RRP5"/>
    <property type="match status" value="1"/>
</dbReference>
<dbReference type="PANTHER" id="PTHR23270:SF10">
    <property type="entry name" value="PROTEIN RRP5 HOMOLOG"/>
    <property type="match status" value="1"/>
</dbReference>
<dbReference type="GeneTree" id="ENSGT00390000012228"/>
<reference evidence="8" key="1">
    <citation type="submission" date="2025-08" db="UniProtKB">
        <authorList>
            <consortium name="Ensembl"/>
        </authorList>
    </citation>
    <scope>IDENTIFICATION</scope>
</reference>
<dbReference type="InterPro" id="IPR003029">
    <property type="entry name" value="S1_domain"/>
</dbReference>
<keyword evidence="2" id="KW-0698">rRNA processing</keyword>
<dbReference type="InterPro" id="IPR057302">
    <property type="entry name" value="Rrp5_S1"/>
</dbReference>
<keyword evidence="6" id="KW-0472">Membrane</keyword>
<dbReference type="InterPro" id="IPR012340">
    <property type="entry name" value="NA-bd_OB-fold"/>
</dbReference>
<evidence type="ECO:0000313" key="8">
    <source>
        <dbReference type="Ensembl" id="ENSEBUP00000003409.1"/>
    </source>
</evidence>
<dbReference type="Proteomes" id="UP000694388">
    <property type="component" value="Unplaced"/>
</dbReference>
<reference evidence="8" key="2">
    <citation type="submission" date="2025-09" db="UniProtKB">
        <authorList>
            <consortium name="Ensembl"/>
        </authorList>
    </citation>
    <scope>IDENTIFICATION</scope>
</reference>
<dbReference type="SMART" id="SM00386">
    <property type="entry name" value="HAT"/>
    <property type="match status" value="5"/>
</dbReference>
<dbReference type="Pfam" id="PF23459">
    <property type="entry name" value="S1_RRP5"/>
    <property type="match status" value="2"/>
</dbReference>
<feature type="domain" description="S1 motif" evidence="7">
    <location>
        <begin position="257"/>
        <end position="320"/>
    </location>
</feature>
<dbReference type="PROSITE" id="PS50126">
    <property type="entry name" value="S1"/>
    <property type="match status" value="4"/>
</dbReference>
<keyword evidence="5" id="KW-0802">TPR repeat</keyword>
<dbReference type="GO" id="GO:0032040">
    <property type="term" value="C:small-subunit processome"/>
    <property type="evidence" value="ECO:0007669"/>
    <property type="project" value="TreeGrafter"/>
</dbReference>